<evidence type="ECO:0000259" key="2">
    <source>
        <dbReference type="Pfam" id="PF13439"/>
    </source>
</evidence>
<dbReference type="AlphaFoldDB" id="A0A1F5SFY0"/>
<proteinExistence type="predicted"/>
<sequence>MKIAIISKLWERSDPFSTGGTGAVVGNLAEGLVKRGHKVTLFATGDSRTSARLVPGALRPYGNKNHYSEIQEFGNIARAFTSSGRFDIIDCHVEYKGLFFSRLVKTPVVHSLEYGEISKEETAFLREHRRENFIVISKAMAKRLHFLNTAGIISNGLDFSFFPFNEKPKDYFLFLGRLSPQKGPAIAIEAARSLKLKLILAGKTSRTDSGYLDKYVWPYVDNKSIIYAGEVGFKKKIGLLRNARAVLHPHTYFEAFGLVPVEAQACGTPAIVYPGGASREIIAPGRTGFVVKDLSDLKRAIKKIDKIDRRACRDFVTEKFPVERMIDGYEKAYKKIVADSGK</sequence>
<reference evidence="3 4" key="1">
    <citation type="journal article" date="2016" name="Nat. Commun.">
        <title>Thousands of microbial genomes shed light on interconnected biogeochemical processes in an aquifer system.</title>
        <authorList>
            <person name="Anantharaman K."/>
            <person name="Brown C.T."/>
            <person name="Hug L.A."/>
            <person name="Sharon I."/>
            <person name="Castelle C.J."/>
            <person name="Probst A.J."/>
            <person name="Thomas B.C."/>
            <person name="Singh A."/>
            <person name="Wilkins M.J."/>
            <person name="Karaoz U."/>
            <person name="Brodie E.L."/>
            <person name="Williams K.H."/>
            <person name="Hubbard S.S."/>
            <person name="Banfield J.F."/>
        </authorList>
    </citation>
    <scope>NUCLEOTIDE SEQUENCE [LARGE SCALE GENOMIC DNA]</scope>
</reference>
<protein>
    <recommendedName>
        <fullName evidence="5">Glycosyl transferase family 1 domain-containing protein</fullName>
    </recommendedName>
</protein>
<dbReference type="InterPro" id="IPR001296">
    <property type="entry name" value="Glyco_trans_1"/>
</dbReference>
<comment type="caution">
    <text evidence="3">The sequence shown here is derived from an EMBL/GenBank/DDBJ whole genome shotgun (WGS) entry which is preliminary data.</text>
</comment>
<feature type="domain" description="Glycosyl transferase family 1" evidence="1">
    <location>
        <begin position="166"/>
        <end position="306"/>
    </location>
</feature>
<dbReference type="EMBL" id="MFGB01000020">
    <property type="protein sequence ID" value="OGF25610.1"/>
    <property type="molecule type" value="Genomic_DNA"/>
</dbReference>
<dbReference type="Pfam" id="PF00534">
    <property type="entry name" value="Glycos_transf_1"/>
    <property type="match status" value="1"/>
</dbReference>
<dbReference type="InterPro" id="IPR028098">
    <property type="entry name" value="Glyco_trans_4-like_N"/>
</dbReference>
<dbReference type="Gene3D" id="3.40.50.2000">
    <property type="entry name" value="Glycogen Phosphorylase B"/>
    <property type="match status" value="2"/>
</dbReference>
<dbReference type="STRING" id="1797994.A2227_00150"/>
<evidence type="ECO:0008006" key="5">
    <source>
        <dbReference type="Google" id="ProtNLM"/>
    </source>
</evidence>
<evidence type="ECO:0000259" key="1">
    <source>
        <dbReference type="Pfam" id="PF00534"/>
    </source>
</evidence>
<dbReference type="CDD" id="cd03802">
    <property type="entry name" value="GT4_AviGT4-like"/>
    <property type="match status" value="1"/>
</dbReference>
<organism evidence="3 4">
    <name type="scientific">Candidatus Falkowbacteria bacterium RIFOXYA2_FULL_47_19</name>
    <dbReference type="NCBI Taxonomy" id="1797994"/>
    <lineage>
        <taxon>Bacteria</taxon>
        <taxon>Candidatus Falkowiibacteriota</taxon>
    </lineage>
</organism>
<dbReference type="GO" id="GO:0016757">
    <property type="term" value="F:glycosyltransferase activity"/>
    <property type="evidence" value="ECO:0007669"/>
    <property type="project" value="InterPro"/>
</dbReference>
<dbReference type="Proteomes" id="UP000178367">
    <property type="component" value="Unassembled WGS sequence"/>
</dbReference>
<dbReference type="Pfam" id="PF13439">
    <property type="entry name" value="Glyco_transf_4"/>
    <property type="match status" value="1"/>
</dbReference>
<dbReference type="PANTHER" id="PTHR12526:SF595">
    <property type="entry name" value="BLL5217 PROTEIN"/>
    <property type="match status" value="1"/>
</dbReference>
<feature type="domain" description="Glycosyltransferase subfamily 4-like N-terminal" evidence="2">
    <location>
        <begin position="19"/>
        <end position="159"/>
    </location>
</feature>
<accession>A0A1F5SFY0</accession>
<evidence type="ECO:0000313" key="4">
    <source>
        <dbReference type="Proteomes" id="UP000178367"/>
    </source>
</evidence>
<dbReference type="SUPFAM" id="SSF53756">
    <property type="entry name" value="UDP-Glycosyltransferase/glycogen phosphorylase"/>
    <property type="match status" value="1"/>
</dbReference>
<dbReference type="PANTHER" id="PTHR12526">
    <property type="entry name" value="GLYCOSYLTRANSFERASE"/>
    <property type="match status" value="1"/>
</dbReference>
<gene>
    <name evidence="3" type="ORF">A2227_00150</name>
</gene>
<evidence type="ECO:0000313" key="3">
    <source>
        <dbReference type="EMBL" id="OGF25610.1"/>
    </source>
</evidence>
<name>A0A1F5SFY0_9BACT</name>